<dbReference type="RefSeq" id="WP_073604657.1">
    <property type="nucleotide sequence ID" value="NZ_FQXZ01000035.1"/>
</dbReference>
<sequence length="158" mass="17954">MRIRPAVKEDAATILGFINELAVFEKEPDAVLNTVDSIEARLFGDEVHAQAIICEENDQPVGFAVYFFNYSTWLGQYGLYLEDLYVSEDQRGTGAGKAIMKYLAQTAVNKECGRFEWVVLHWNQKAIDFYQSIGAEPQDEWIIYRLTGQALQDFAAED</sequence>
<dbReference type="PROSITE" id="PS51186">
    <property type="entry name" value="GNAT"/>
    <property type="match status" value="1"/>
</dbReference>
<dbReference type="SUPFAM" id="SSF55729">
    <property type="entry name" value="Acyl-CoA N-acyltransferases (Nat)"/>
    <property type="match status" value="1"/>
</dbReference>
<dbReference type="PANTHER" id="PTHR10545:SF29">
    <property type="entry name" value="GH14572P-RELATED"/>
    <property type="match status" value="1"/>
</dbReference>
<dbReference type="GO" id="GO:0008080">
    <property type="term" value="F:N-acetyltransferase activity"/>
    <property type="evidence" value="ECO:0007669"/>
    <property type="project" value="TreeGrafter"/>
</dbReference>
<evidence type="ECO:0000313" key="6">
    <source>
        <dbReference type="Proteomes" id="UP000184608"/>
    </source>
</evidence>
<accession>A0A1M5ZPU2</accession>
<evidence type="ECO:0000259" key="4">
    <source>
        <dbReference type="PROSITE" id="PS51186"/>
    </source>
</evidence>
<dbReference type="InterPro" id="IPR016181">
    <property type="entry name" value="Acyl_CoA_acyltransferase"/>
</dbReference>
<keyword evidence="3" id="KW-0012">Acyltransferase</keyword>
<evidence type="ECO:0000313" key="5">
    <source>
        <dbReference type="EMBL" id="SHI26240.1"/>
    </source>
</evidence>
<proteinExistence type="inferred from homology"/>
<comment type="similarity">
    <text evidence="1">Belongs to the acetyltransferase family.</text>
</comment>
<feature type="domain" description="N-acetyltransferase" evidence="4">
    <location>
        <begin position="1"/>
        <end position="156"/>
    </location>
</feature>
<name>A0A1M5ZPU2_9VIBR</name>
<dbReference type="PANTHER" id="PTHR10545">
    <property type="entry name" value="DIAMINE N-ACETYLTRANSFERASE"/>
    <property type="match status" value="1"/>
</dbReference>
<gene>
    <name evidence="5" type="ORF">VA7868_03034</name>
</gene>
<evidence type="ECO:0000256" key="3">
    <source>
        <dbReference type="ARBA" id="ARBA00023315"/>
    </source>
</evidence>
<dbReference type="InterPro" id="IPR051016">
    <property type="entry name" value="Diverse_Substrate_AcTransf"/>
</dbReference>
<dbReference type="Gene3D" id="3.40.630.30">
    <property type="match status" value="1"/>
</dbReference>
<dbReference type="STRING" id="1216006.VA7868_03034"/>
<dbReference type="Pfam" id="PF00583">
    <property type="entry name" value="Acetyltransf_1"/>
    <property type="match status" value="1"/>
</dbReference>
<dbReference type="FunFam" id="3.40.630.30:FF:000064">
    <property type="entry name" value="GNAT family acetyltransferase"/>
    <property type="match status" value="1"/>
</dbReference>
<dbReference type="CDD" id="cd04301">
    <property type="entry name" value="NAT_SF"/>
    <property type="match status" value="1"/>
</dbReference>
<protein>
    <submittedName>
        <fullName evidence="5">Acetyltransferase (GNAT) family protein</fullName>
    </submittedName>
</protein>
<keyword evidence="6" id="KW-1185">Reference proteome</keyword>
<evidence type="ECO:0000256" key="1">
    <source>
        <dbReference type="ARBA" id="ARBA00008694"/>
    </source>
</evidence>
<dbReference type="InterPro" id="IPR000182">
    <property type="entry name" value="GNAT_dom"/>
</dbReference>
<evidence type="ECO:0000256" key="2">
    <source>
        <dbReference type="ARBA" id="ARBA00022679"/>
    </source>
</evidence>
<dbReference type="EMBL" id="FQXZ01000035">
    <property type="protein sequence ID" value="SHI26240.1"/>
    <property type="molecule type" value="Genomic_DNA"/>
</dbReference>
<organism evidence="5 6">
    <name type="scientific">Vibrio aerogenes CECT 7868</name>
    <dbReference type="NCBI Taxonomy" id="1216006"/>
    <lineage>
        <taxon>Bacteria</taxon>
        <taxon>Pseudomonadati</taxon>
        <taxon>Pseudomonadota</taxon>
        <taxon>Gammaproteobacteria</taxon>
        <taxon>Vibrionales</taxon>
        <taxon>Vibrionaceae</taxon>
        <taxon>Vibrio</taxon>
    </lineage>
</organism>
<reference evidence="5 6" key="1">
    <citation type="submission" date="2016-11" db="EMBL/GenBank/DDBJ databases">
        <authorList>
            <person name="Jaros S."/>
            <person name="Januszkiewicz K."/>
            <person name="Wedrychowicz H."/>
        </authorList>
    </citation>
    <scope>NUCLEOTIDE SEQUENCE [LARGE SCALE GENOMIC DNA]</scope>
    <source>
        <strain evidence="5 6">CECT 7868</strain>
    </source>
</reference>
<dbReference type="OrthoDB" id="9805924at2"/>
<dbReference type="AlphaFoldDB" id="A0A1M5ZPU2"/>
<dbReference type="Proteomes" id="UP000184608">
    <property type="component" value="Unassembled WGS sequence"/>
</dbReference>
<keyword evidence="2 5" id="KW-0808">Transferase</keyword>